<feature type="region of interest" description="Disordered" evidence="1">
    <location>
        <begin position="727"/>
        <end position="761"/>
    </location>
</feature>
<feature type="transmembrane region" description="Helical" evidence="2">
    <location>
        <begin position="16"/>
        <end position="38"/>
    </location>
</feature>
<feature type="transmembrane region" description="Helical" evidence="2">
    <location>
        <begin position="183"/>
        <end position="211"/>
    </location>
</feature>
<proteinExistence type="predicted"/>
<feature type="region of interest" description="Disordered" evidence="1">
    <location>
        <begin position="631"/>
        <end position="652"/>
    </location>
</feature>
<dbReference type="Proteomes" id="UP001497382">
    <property type="component" value="Unassembled WGS sequence"/>
</dbReference>
<name>A0AAV2AVG0_9ARAC</name>
<reference evidence="3 4" key="1">
    <citation type="submission" date="2024-04" db="EMBL/GenBank/DDBJ databases">
        <authorList>
            <person name="Rising A."/>
            <person name="Reimegard J."/>
            <person name="Sonavane S."/>
            <person name="Akerstrom W."/>
            <person name="Nylinder S."/>
            <person name="Hedman E."/>
            <person name="Kallberg Y."/>
        </authorList>
    </citation>
    <scope>NUCLEOTIDE SEQUENCE [LARGE SCALE GENOMIC DNA]</scope>
</reference>
<evidence type="ECO:0000256" key="2">
    <source>
        <dbReference type="SAM" id="Phobius"/>
    </source>
</evidence>
<keyword evidence="2" id="KW-1133">Transmembrane helix</keyword>
<evidence type="ECO:0000313" key="4">
    <source>
        <dbReference type="Proteomes" id="UP001497382"/>
    </source>
</evidence>
<feature type="compositionally biased region" description="Basic and acidic residues" evidence="1">
    <location>
        <begin position="641"/>
        <end position="652"/>
    </location>
</feature>
<keyword evidence="4" id="KW-1185">Reference proteome</keyword>
<keyword evidence="2" id="KW-0812">Transmembrane</keyword>
<sequence>MHSEMPHSCPRPCGRLATAAVFVSVGVVQFIAGLILLKSKYVYLLSGPDFWTAASNLAVGILLGMSASIWKDVQKTSFKHVVRQNLLIPHHTHSSVVPHCYSERNTSLSDGLPLSSRVRVTFKHRDFLYEPCVAENRNLLSSLVASAMIINSTTATILILGEGNTLLSIQLENDGNYSTTSEILAYSYATSVCSPIVSVVVAIVFLSGMWFRVSDKGMKTPELKSILKKESINEYNWVFKGKQSPLKQRSKIVKELSFKTFSSSSDEESFSLTDAKLWSNSVRSIEYFNTSSRKGSHRMGMHRHGKVQQESACECGEHVKNFSDTIPLETSRVSFADDSKTGKVLKFSPYVSQSLLESDSPFYKEHIEARDKIASSLSYAEFKKMRRHFENSKQRHKKKRILLTDHPVFQQSKLLGGQNFHKPDSREVYIPRAHARMVLRSKSPTTSEVKADVHVDQEYQDWIVDGNSSGTPNVQCKEEASLNDVLAETVHHKNLQFRRSSTLKQLNSVCVSQHDDGDLVDRKVCRTSTAADPNSSKVSHLDISDIQNDSVIDQNELYESEEEQDTINVASPQPVTSRMDSNTEIDDSFIDIAQSNELAGEVVKVQVNSLPRTSFHSKLIPVPIPIVSSVKNNPLKRKQKDPKAPDKFSGRSELRFSSFHGDIKEMNQGNHHIRADGENLMNPKYEPVDNVTICEMSPEDKIPPSPAQTSGYDSAIFENAHLSGSECFKPNLSSSDTKSPYYTPKRKIQNFPFPRNLDNLK</sequence>
<keyword evidence="2" id="KW-0472">Membrane</keyword>
<dbReference type="AlphaFoldDB" id="A0AAV2AVG0"/>
<feature type="compositionally biased region" description="Polar residues" evidence="1">
    <location>
        <begin position="731"/>
        <end position="740"/>
    </location>
</feature>
<comment type="caution">
    <text evidence="3">The sequence shown here is derived from an EMBL/GenBank/DDBJ whole genome shotgun (WGS) entry which is preliminary data.</text>
</comment>
<evidence type="ECO:0000313" key="3">
    <source>
        <dbReference type="EMBL" id="CAL1287932.1"/>
    </source>
</evidence>
<evidence type="ECO:0000256" key="1">
    <source>
        <dbReference type="SAM" id="MobiDB-lite"/>
    </source>
</evidence>
<accession>A0AAV2AVG0</accession>
<protein>
    <submittedName>
        <fullName evidence="3">Uncharacterized protein</fullName>
    </submittedName>
</protein>
<organism evidence="3 4">
    <name type="scientific">Larinioides sclopetarius</name>
    <dbReference type="NCBI Taxonomy" id="280406"/>
    <lineage>
        <taxon>Eukaryota</taxon>
        <taxon>Metazoa</taxon>
        <taxon>Ecdysozoa</taxon>
        <taxon>Arthropoda</taxon>
        <taxon>Chelicerata</taxon>
        <taxon>Arachnida</taxon>
        <taxon>Araneae</taxon>
        <taxon>Araneomorphae</taxon>
        <taxon>Entelegynae</taxon>
        <taxon>Araneoidea</taxon>
        <taxon>Araneidae</taxon>
        <taxon>Larinioides</taxon>
    </lineage>
</organism>
<feature type="transmembrane region" description="Helical" evidence="2">
    <location>
        <begin position="50"/>
        <end position="70"/>
    </location>
</feature>
<gene>
    <name evidence="3" type="ORF">LARSCL_LOCUS15096</name>
</gene>
<dbReference type="EMBL" id="CAXIEN010000224">
    <property type="protein sequence ID" value="CAL1287932.1"/>
    <property type="molecule type" value="Genomic_DNA"/>
</dbReference>